<reference evidence="5" key="1">
    <citation type="journal article" date="2021" name="Nat. Commun.">
        <title>Genetic determinants of endophytism in the Arabidopsis root mycobiome.</title>
        <authorList>
            <person name="Mesny F."/>
            <person name="Miyauchi S."/>
            <person name="Thiergart T."/>
            <person name="Pickel B."/>
            <person name="Atanasova L."/>
            <person name="Karlsson M."/>
            <person name="Huettel B."/>
            <person name="Barry K.W."/>
            <person name="Haridas S."/>
            <person name="Chen C."/>
            <person name="Bauer D."/>
            <person name="Andreopoulos W."/>
            <person name="Pangilinan J."/>
            <person name="LaButti K."/>
            <person name="Riley R."/>
            <person name="Lipzen A."/>
            <person name="Clum A."/>
            <person name="Drula E."/>
            <person name="Henrissat B."/>
            <person name="Kohler A."/>
            <person name="Grigoriev I.V."/>
            <person name="Martin F.M."/>
            <person name="Hacquard S."/>
        </authorList>
    </citation>
    <scope>NUCLEOTIDE SEQUENCE</scope>
    <source>
        <strain evidence="5">MPI-SDFR-AT-0120</strain>
    </source>
</reference>
<proteinExistence type="inferred from homology"/>
<dbReference type="PANTHER" id="PTHR23132:SF23">
    <property type="entry name" value="D-ALANINE--D-ALANINE LIGASE B"/>
    <property type="match status" value="1"/>
</dbReference>
<accession>A0A8K0VZP8</accession>
<dbReference type="InterPro" id="IPR011095">
    <property type="entry name" value="Dala_Dala_lig_C"/>
</dbReference>
<dbReference type="Gene3D" id="3.30.1490.20">
    <property type="entry name" value="ATP-grasp fold, A domain"/>
    <property type="match status" value="1"/>
</dbReference>
<dbReference type="PROSITE" id="PS50975">
    <property type="entry name" value="ATP_GRASP"/>
    <property type="match status" value="1"/>
</dbReference>
<dbReference type="Gene3D" id="3.30.470.20">
    <property type="entry name" value="ATP-grasp fold, B domain"/>
    <property type="match status" value="1"/>
</dbReference>
<evidence type="ECO:0000256" key="1">
    <source>
        <dbReference type="ARBA" id="ARBA00010871"/>
    </source>
</evidence>
<evidence type="ECO:0000313" key="6">
    <source>
        <dbReference type="Proteomes" id="UP000813461"/>
    </source>
</evidence>
<protein>
    <recommendedName>
        <fullName evidence="4">ATP-grasp domain-containing protein</fullName>
    </recommendedName>
</protein>
<comment type="similarity">
    <text evidence="1">Belongs to the D-alanine--D-alanine ligase family.</text>
</comment>
<feature type="domain" description="ATP-grasp" evidence="4">
    <location>
        <begin position="129"/>
        <end position="334"/>
    </location>
</feature>
<keyword evidence="3" id="KW-0547">Nucleotide-binding</keyword>
<evidence type="ECO:0000256" key="2">
    <source>
        <dbReference type="ARBA" id="ARBA00022598"/>
    </source>
</evidence>
<sequence length="358" mass="39193">MHRQVAILYQALEPPIINGIQKPRKPGGYRDSGADIAFVLKCDGTTAVVTPRSEPDPSNDADWCFPDNEEGILDAIRKGATHLWANTILFKDHPLQSSKSLEEMVDKIYVIGQPPSLVETYDDKAAVYRVLSAEGTFTVAKSVTAKVDEDIMKTIINLSTSFPVVAKPVRGRGSHGVKLCHSEEELRVHATSLFKESSEIIVEEYLRGEEATVTVMPPSASRPSYQALPIVTRFNHESGIAPYNGIVAVTENSRVVSENRISGDPAYGRAVEECERVAALLRVTAPIRIDIRRFSPGSSFALFDVNMKPNMTGPGRPGRDNQSSLTAMAAEAAGWGYCRLLHEILSSATSLRTLRDIN</sequence>
<keyword evidence="6" id="KW-1185">Reference proteome</keyword>
<dbReference type="OrthoDB" id="422362at2759"/>
<dbReference type="EMBL" id="JAGMVJ010000008">
    <property type="protein sequence ID" value="KAH7088585.1"/>
    <property type="molecule type" value="Genomic_DNA"/>
</dbReference>
<gene>
    <name evidence="5" type="ORF">FB567DRAFT_591966</name>
</gene>
<dbReference type="SUPFAM" id="SSF56059">
    <property type="entry name" value="Glutathione synthetase ATP-binding domain-like"/>
    <property type="match status" value="1"/>
</dbReference>
<dbReference type="GO" id="GO:0046872">
    <property type="term" value="F:metal ion binding"/>
    <property type="evidence" value="ECO:0007669"/>
    <property type="project" value="InterPro"/>
</dbReference>
<organism evidence="5 6">
    <name type="scientific">Paraphoma chrysanthemicola</name>
    <dbReference type="NCBI Taxonomy" id="798071"/>
    <lineage>
        <taxon>Eukaryota</taxon>
        <taxon>Fungi</taxon>
        <taxon>Dikarya</taxon>
        <taxon>Ascomycota</taxon>
        <taxon>Pezizomycotina</taxon>
        <taxon>Dothideomycetes</taxon>
        <taxon>Pleosporomycetidae</taxon>
        <taxon>Pleosporales</taxon>
        <taxon>Pleosporineae</taxon>
        <taxon>Phaeosphaeriaceae</taxon>
        <taxon>Paraphoma</taxon>
    </lineage>
</organism>
<dbReference type="Pfam" id="PF07478">
    <property type="entry name" value="Dala_Dala_lig_C"/>
    <property type="match status" value="1"/>
</dbReference>
<evidence type="ECO:0000313" key="5">
    <source>
        <dbReference type="EMBL" id="KAH7088585.1"/>
    </source>
</evidence>
<name>A0A8K0VZP8_9PLEO</name>
<comment type="caution">
    <text evidence="5">The sequence shown here is derived from an EMBL/GenBank/DDBJ whole genome shotgun (WGS) entry which is preliminary data.</text>
</comment>
<evidence type="ECO:0000259" key="4">
    <source>
        <dbReference type="PROSITE" id="PS50975"/>
    </source>
</evidence>
<dbReference type="PANTHER" id="PTHR23132">
    <property type="entry name" value="D-ALANINE--D-ALANINE LIGASE"/>
    <property type="match status" value="1"/>
</dbReference>
<dbReference type="GO" id="GO:0008716">
    <property type="term" value="F:D-alanine-D-alanine ligase activity"/>
    <property type="evidence" value="ECO:0007669"/>
    <property type="project" value="InterPro"/>
</dbReference>
<dbReference type="AlphaFoldDB" id="A0A8K0VZP8"/>
<dbReference type="InterPro" id="IPR011761">
    <property type="entry name" value="ATP-grasp"/>
</dbReference>
<dbReference type="GO" id="GO:0005524">
    <property type="term" value="F:ATP binding"/>
    <property type="evidence" value="ECO:0007669"/>
    <property type="project" value="UniProtKB-UniRule"/>
</dbReference>
<evidence type="ECO:0000256" key="3">
    <source>
        <dbReference type="PROSITE-ProRule" id="PRU00409"/>
    </source>
</evidence>
<dbReference type="Proteomes" id="UP000813461">
    <property type="component" value="Unassembled WGS sequence"/>
</dbReference>
<keyword evidence="3" id="KW-0067">ATP-binding</keyword>
<dbReference type="InterPro" id="IPR013815">
    <property type="entry name" value="ATP_grasp_subdomain_1"/>
</dbReference>
<keyword evidence="2" id="KW-0436">Ligase</keyword>